<keyword evidence="6" id="KW-1185">Reference proteome</keyword>
<feature type="compositionally biased region" description="Basic and acidic residues" evidence="3">
    <location>
        <begin position="29"/>
        <end position="42"/>
    </location>
</feature>
<feature type="region of interest" description="Disordered" evidence="3">
    <location>
        <begin position="22"/>
        <end position="42"/>
    </location>
</feature>
<dbReference type="Pfam" id="PF07859">
    <property type="entry name" value="Abhydrolase_3"/>
    <property type="match status" value="1"/>
</dbReference>
<dbReference type="GO" id="GO:0016787">
    <property type="term" value="F:hydrolase activity"/>
    <property type="evidence" value="ECO:0007669"/>
    <property type="project" value="UniProtKB-KW"/>
</dbReference>
<organism evidence="5 6">
    <name type="scientific">Devosia ginsengisoli</name>
    <dbReference type="NCBI Taxonomy" id="400770"/>
    <lineage>
        <taxon>Bacteria</taxon>
        <taxon>Pseudomonadati</taxon>
        <taxon>Pseudomonadota</taxon>
        <taxon>Alphaproteobacteria</taxon>
        <taxon>Hyphomicrobiales</taxon>
        <taxon>Devosiaceae</taxon>
        <taxon>Devosia</taxon>
    </lineage>
</organism>
<evidence type="ECO:0000256" key="3">
    <source>
        <dbReference type="SAM" id="MobiDB-lite"/>
    </source>
</evidence>
<reference evidence="5 6" key="1">
    <citation type="submission" date="2019-07" db="EMBL/GenBank/DDBJ databases">
        <title>Full genome sequence of Devosia sp. Gsoil 520.</title>
        <authorList>
            <person name="Im W.-T."/>
        </authorList>
    </citation>
    <scope>NUCLEOTIDE SEQUENCE [LARGE SCALE GENOMIC DNA]</scope>
    <source>
        <strain evidence="5 6">Gsoil 520</strain>
    </source>
</reference>
<name>A0A5B8LWG7_9HYPH</name>
<accession>A0A5B8LWG7</accession>
<gene>
    <name evidence="5" type="ORF">FPZ08_16515</name>
</gene>
<sequence>MGSIAPNSLPLLAVQEAVTKARGLAMSEPHSHEPSNNRQDDSIGRIAELIGGDPMQRLDADMKHVLDRLADMGARPLELLSPEVARRQPRAAEAISAILGRQGRERPEDGVEAEDITITGAEGDLPGRVYRPLGLLSRLNPVVLYFHGGGFVTGDLDSHDASARAIARRTGAIVVSVAYRLAPEHPFPAAHDDAWAAWRWLNQQVKALAGDKKRLALAGEDAGANLAAHVALRARDGRGAQPVHQVLIHPIAGNDMTAASYGETLRARPVGLPAMRWRFRQVFADEAASGDERINLVARTDWAGLAPTTIVLAGIDPLRSEGEALADALEQAGVAVNCWTYEGVTQGFFGLGLVVTKALFAQSDTADALGKAFAPARHS</sequence>
<dbReference type="PANTHER" id="PTHR23024:SF24">
    <property type="entry name" value="ALPHA_BETA HYDROLASE FOLD-3 DOMAIN-CONTAINING PROTEIN"/>
    <property type="match status" value="1"/>
</dbReference>
<dbReference type="PROSITE" id="PS01173">
    <property type="entry name" value="LIPASE_GDXG_HIS"/>
    <property type="match status" value="1"/>
</dbReference>
<evidence type="ECO:0000259" key="4">
    <source>
        <dbReference type="Pfam" id="PF07859"/>
    </source>
</evidence>
<protein>
    <submittedName>
        <fullName evidence="5">Alpha/beta hydrolase</fullName>
    </submittedName>
</protein>
<evidence type="ECO:0000313" key="5">
    <source>
        <dbReference type="EMBL" id="QDZ12209.1"/>
    </source>
</evidence>
<dbReference type="PANTHER" id="PTHR23024">
    <property type="entry name" value="ARYLACETAMIDE DEACETYLASE"/>
    <property type="match status" value="1"/>
</dbReference>
<dbReference type="Gene3D" id="3.40.50.1820">
    <property type="entry name" value="alpha/beta hydrolase"/>
    <property type="match status" value="1"/>
</dbReference>
<proteinExistence type="inferred from homology"/>
<dbReference type="Proteomes" id="UP000315364">
    <property type="component" value="Chromosome"/>
</dbReference>
<dbReference type="OrthoDB" id="9806180at2"/>
<evidence type="ECO:0000313" key="6">
    <source>
        <dbReference type="Proteomes" id="UP000315364"/>
    </source>
</evidence>
<dbReference type="InterPro" id="IPR002168">
    <property type="entry name" value="Lipase_GDXG_HIS_AS"/>
</dbReference>
<dbReference type="SUPFAM" id="SSF53474">
    <property type="entry name" value="alpha/beta-Hydrolases"/>
    <property type="match status" value="1"/>
</dbReference>
<evidence type="ECO:0000256" key="1">
    <source>
        <dbReference type="ARBA" id="ARBA00010515"/>
    </source>
</evidence>
<evidence type="ECO:0000256" key="2">
    <source>
        <dbReference type="ARBA" id="ARBA00022801"/>
    </source>
</evidence>
<feature type="domain" description="Alpha/beta hydrolase fold-3" evidence="4">
    <location>
        <begin position="143"/>
        <end position="349"/>
    </location>
</feature>
<dbReference type="AlphaFoldDB" id="A0A5B8LWG7"/>
<keyword evidence="2 5" id="KW-0378">Hydrolase</keyword>
<dbReference type="InterPro" id="IPR029058">
    <property type="entry name" value="AB_hydrolase_fold"/>
</dbReference>
<dbReference type="InterPro" id="IPR050466">
    <property type="entry name" value="Carboxylest/Gibb_receptor"/>
</dbReference>
<dbReference type="KEGG" id="dea:FPZ08_16515"/>
<dbReference type="EMBL" id="CP042304">
    <property type="protein sequence ID" value="QDZ12209.1"/>
    <property type="molecule type" value="Genomic_DNA"/>
</dbReference>
<comment type="similarity">
    <text evidence="1">Belongs to the 'GDXG' lipolytic enzyme family.</text>
</comment>
<dbReference type="InterPro" id="IPR013094">
    <property type="entry name" value="AB_hydrolase_3"/>
</dbReference>